<evidence type="ECO:0000256" key="1">
    <source>
        <dbReference type="ARBA" id="ARBA00000085"/>
    </source>
</evidence>
<evidence type="ECO:0000256" key="5">
    <source>
        <dbReference type="ARBA" id="ARBA00022777"/>
    </source>
</evidence>
<evidence type="ECO:0000256" key="4">
    <source>
        <dbReference type="ARBA" id="ARBA00022679"/>
    </source>
</evidence>
<accession>A0A120MYJ5</accession>
<feature type="transmembrane region" description="Helical" evidence="7">
    <location>
        <begin position="458"/>
        <end position="478"/>
    </location>
</feature>
<dbReference type="Pfam" id="PF13424">
    <property type="entry name" value="TPR_12"/>
    <property type="match status" value="2"/>
</dbReference>
<dbReference type="InterPro" id="IPR019734">
    <property type="entry name" value="TPR_rpt"/>
</dbReference>
<feature type="repeat" description="TPR" evidence="6">
    <location>
        <begin position="140"/>
        <end position="173"/>
    </location>
</feature>
<dbReference type="InterPro" id="IPR036097">
    <property type="entry name" value="HisK_dim/P_sf"/>
</dbReference>
<feature type="transmembrane region" description="Helical" evidence="7">
    <location>
        <begin position="15"/>
        <end position="34"/>
    </location>
</feature>
<dbReference type="Gene3D" id="1.25.40.10">
    <property type="entry name" value="Tetratricopeptide repeat domain"/>
    <property type="match status" value="2"/>
</dbReference>
<dbReference type="GO" id="GO:0005886">
    <property type="term" value="C:plasma membrane"/>
    <property type="evidence" value="ECO:0007669"/>
    <property type="project" value="TreeGrafter"/>
</dbReference>
<dbReference type="SUPFAM" id="SSF48452">
    <property type="entry name" value="TPR-like"/>
    <property type="match status" value="2"/>
</dbReference>
<dbReference type="SUPFAM" id="SSF55874">
    <property type="entry name" value="ATPase domain of HSP90 chaperone/DNA topoisomerase II/histidine kinase"/>
    <property type="match status" value="1"/>
</dbReference>
<keyword evidence="6" id="KW-0802">TPR repeat</keyword>
<dbReference type="PROSITE" id="PS50005">
    <property type="entry name" value="TPR"/>
    <property type="match status" value="4"/>
</dbReference>
<keyword evidence="7" id="KW-0472">Membrane</keyword>
<dbReference type="CDD" id="cd00082">
    <property type="entry name" value="HisKA"/>
    <property type="match status" value="1"/>
</dbReference>
<evidence type="ECO:0000313" key="10">
    <source>
        <dbReference type="Proteomes" id="UP000218263"/>
    </source>
</evidence>
<dbReference type="PANTHER" id="PTHR43047:SF65">
    <property type="entry name" value="CHEY-HOMOLOGOUS RECEIVER DOMAIN AND PAS DOMAIN-CONTAINING PROTEIN"/>
    <property type="match status" value="1"/>
</dbReference>
<dbReference type="SMART" id="SM00388">
    <property type="entry name" value="HisKA"/>
    <property type="match status" value="1"/>
</dbReference>
<dbReference type="InterPro" id="IPR004358">
    <property type="entry name" value="Sig_transdc_His_kin-like_C"/>
</dbReference>
<feature type="domain" description="Histidine kinase" evidence="8">
    <location>
        <begin position="525"/>
        <end position="741"/>
    </location>
</feature>
<dbReference type="PANTHER" id="PTHR43047">
    <property type="entry name" value="TWO-COMPONENT HISTIDINE PROTEIN KINASE"/>
    <property type="match status" value="1"/>
</dbReference>
<dbReference type="CDD" id="cd00075">
    <property type="entry name" value="HATPase"/>
    <property type="match status" value="1"/>
</dbReference>
<dbReference type="EMBL" id="AP017313">
    <property type="protein sequence ID" value="BAU53111.1"/>
    <property type="molecule type" value="Genomic_DNA"/>
</dbReference>
<dbReference type="PRINTS" id="PR00344">
    <property type="entry name" value="BCTRLSENSOR"/>
</dbReference>
<keyword evidence="3" id="KW-0597">Phosphoprotein</keyword>
<organism evidence="9 10">
    <name type="scientific">Mucilaginibacter gotjawali</name>
    <dbReference type="NCBI Taxonomy" id="1550579"/>
    <lineage>
        <taxon>Bacteria</taxon>
        <taxon>Pseudomonadati</taxon>
        <taxon>Bacteroidota</taxon>
        <taxon>Sphingobacteriia</taxon>
        <taxon>Sphingobacteriales</taxon>
        <taxon>Sphingobacteriaceae</taxon>
        <taxon>Mucilaginibacter</taxon>
    </lineage>
</organism>
<dbReference type="InterPro" id="IPR003661">
    <property type="entry name" value="HisK_dim/P_dom"/>
</dbReference>
<feature type="repeat" description="TPR" evidence="6">
    <location>
        <begin position="180"/>
        <end position="213"/>
    </location>
</feature>
<evidence type="ECO:0000256" key="2">
    <source>
        <dbReference type="ARBA" id="ARBA00012438"/>
    </source>
</evidence>
<keyword evidence="7" id="KW-1133">Transmembrane helix</keyword>
<dbReference type="AlphaFoldDB" id="A0A120MYJ5"/>
<dbReference type="KEGG" id="mgot:MgSA37_01278"/>
<keyword evidence="5 9" id="KW-0418">Kinase</keyword>
<dbReference type="InterPro" id="IPR005467">
    <property type="entry name" value="His_kinase_dom"/>
</dbReference>
<keyword evidence="4 9" id="KW-0808">Transferase</keyword>
<feature type="repeat" description="TPR" evidence="6">
    <location>
        <begin position="300"/>
        <end position="333"/>
    </location>
</feature>
<evidence type="ECO:0000256" key="3">
    <source>
        <dbReference type="ARBA" id="ARBA00022553"/>
    </source>
</evidence>
<dbReference type="OrthoDB" id="9810447at2"/>
<name>A0A120MYJ5_9SPHI</name>
<dbReference type="SUPFAM" id="SSF47384">
    <property type="entry name" value="Homodimeric domain of signal transducing histidine kinase"/>
    <property type="match status" value="1"/>
</dbReference>
<dbReference type="SMART" id="SM00028">
    <property type="entry name" value="TPR"/>
    <property type="match status" value="8"/>
</dbReference>
<evidence type="ECO:0000256" key="6">
    <source>
        <dbReference type="PROSITE-ProRule" id="PRU00339"/>
    </source>
</evidence>
<keyword evidence="7" id="KW-0812">Transmembrane</keyword>
<dbReference type="InterPro" id="IPR011990">
    <property type="entry name" value="TPR-like_helical_dom_sf"/>
</dbReference>
<evidence type="ECO:0000313" key="9">
    <source>
        <dbReference type="EMBL" id="BAU53111.1"/>
    </source>
</evidence>
<dbReference type="GO" id="GO:0009927">
    <property type="term" value="F:histidine phosphotransfer kinase activity"/>
    <property type="evidence" value="ECO:0007669"/>
    <property type="project" value="TreeGrafter"/>
</dbReference>
<dbReference type="PROSITE" id="PS50109">
    <property type="entry name" value="HIS_KIN"/>
    <property type="match status" value="1"/>
</dbReference>
<protein>
    <recommendedName>
        <fullName evidence="2">histidine kinase</fullName>
        <ecNumber evidence="2">2.7.13.3</ecNumber>
    </recommendedName>
</protein>
<dbReference type="Gene3D" id="1.10.287.130">
    <property type="match status" value="1"/>
</dbReference>
<evidence type="ECO:0000259" key="8">
    <source>
        <dbReference type="PROSITE" id="PS50109"/>
    </source>
</evidence>
<dbReference type="Pfam" id="PF00512">
    <property type="entry name" value="HisKA"/>
    <property type="match status" value="1"/>
</dbReference>
<dbReference type="InterPro" id="IPR036890">
    <property type="entry name" value="HATPase_C_sf"/>
</dbReference>
<dbReference type="SMART" id="SM00387">
    <property type="entry name" value="HATPase_c"/>
    <property type="match status" value="1"/>
</dbReference>
<proteinExistence type="predicted"/>
<dbReference type="Pfam" id="PF02518">
    <property type="entry name" value="HATPase_c"/>
    <property type="match status" value="1"/>
</dbReference>
<feature type="repeat" description="TPR" evidence="6">
    <location>
        <begin position="220"/>
        <end position="253"/>
    </location>
</feature>
<dbReference type="Gene3D" id="3.30.565.10">
    <property type="entry name" value="Histidine kinase-like ATPase, C-terminal domain"/>
    <property type="match status" value="1"/>
</dbReference>
<evidence type="ECO:0000256" key="7">
    <source>
        <dbReference type="SAM" id="Phobius"/>
    </source>
</evidence>
<comment type="catalytic activity">
    <reaction evidence="1">
        <text>ATP + protein L-histidine = ADP + protein N-phospho-L-histidine.</text>
        <dbReference type="EC" id="2.7.13.3"/>
    </reaction>
</comment>
<keyword evidence="10" id="KW-1185">Reference proteome</keyword>
<sequence length="750" mass="85250">MVVLNNYLTLNTLKLRIYFTLALLLITVTCFGFVNRGRVDSLKTLVTSSLKSQSEPDTLRINRLNSLAGNYFDSNPDSTLYYAQKGVALSRKINYKAGIADGLVQTAHANYFKGKFKQAILEFDEAILIYKKLNDNTGLSNCYMLYGRMYNLLANYNEALTYLKLALDLNKKYKNEAYESDCYKNMGIVYYSEGQLSTALDYYYKALFIALKLHNKAFMAADYNDIGVVLQSMELYPKALEYYKKSLKLFAGTKDLNGVGTIYENIGEVMMNQKNYDRAIFYCTKSINIAKKQDDKDGMMSDYTDLGLCYGHKGQFEKAISNLDTSLQISSKYKNVYNEACTLIGFGTVYNMQKDYKNAYKYAMEGQSLAVKLGNLSVRSNAALQLNKTLAGLGRFDDAYKLLRQYIELKDSLNNNESIQKLTSYNLELNFATKQKQLAQQQLDRDILYQQRIKQQRLINTIFLIIILGMIAISVVYYRQKRKQQKINLMLEEKNREVVEQKTSIDDQAQKLNDLNTLKDRLISVLAHDLRAPLSTLRGLFSLLQDDTISHQQLLDMIPGVLKKLEYTSDFLDTLLFWINSQMENFENSAKSFYVKDIVAFEAESYHEQAGLKGITLIDSVPDDIVASADPNSIRIVIRNLITNAIKFSRENDTIEISAKRQDKQNYVITVRDTGTGMSEEQLNKLFKSKVNSKTGTNNESGTGMGMLFCKDLVEKCSGRIWVTSTPGQGTSFSFTVPLGVINETRLEVA</sequence>
<dbReference type="InterPro" id="IPR003594">
    <property type="entry name" value="HATPase_dom"/>
</dbReference>
<dbReference type="Pfam" id="PF13181">
    <property type="entry name" value="TPR_8"/>
    <property type="match status" value="1"/>
</dbReference>
<gene>
    <name evidence="9" type="primary">sasA_2</name>
    <name evidence="9" type="ORF">MgSA37_01278</name>
</gene>
<dbReference type="GO" id="GO:0000155">
    <property type="term" value="F:phosphorelay sensor kinase activity"/>
    <property type="evidence" value="ECO:0007669"/>
    <property type="project" value="InterPro"/>
</dbReference>
<dbReference type="Proteomes" id="UP000218263">
    <property type="component" value="Chromosome"/>
</dbReference>
<dbReference type="EC" id="2.7.13.3" evidence="2"/>
<reference evidence="9 10" key="1">
    <citation type="submission" date="2015-12" db="EMBL/GenBank/DDBJ databases">
        <title>Genome sequence of Mucilaginibacter gotjawali.</title>
        <authorList>
            <person name="Lee J.S."/>
            <person name="Lee K.C."/>
            <person name="Kim K.K."/>
            <person name="Lee B.W."/>
        </authorList>
    </citation>
    <scope>NUCLEOTIDE SEQUENCE [LARGE SCALE GENOMIC DNA]</scope>
    <source>
        <strain evidence="9 10">SA3-7</strain>
    </source>
</reference>